<feature type="compositionally biased region" description="Polar residues" evidence="1">
    <location>
        <begin position="1"/>
        <end position="17"/>
    </location>
</feature>
<gene>
    <name evidence="2" type="ORF">CEXT_395191</name>
</gene>
<name>A0AAV4WCE0_CAEEX</name>
<evidence type="ECO:0000313" key="3">
    <source>
        <dbReference type="Proteomes" id="UP001054945"/>
    </source>
</evidence>
<organism evidence="2 3">
    <name type="scientific">Caerostris extrusa</name>
    <name type="common">Bark spider</name>
    <name type="synonym">Caerostris bankana</name>
    <dbReference type="NCBI Taxonomy" id="172846"/>
    <lineage>
        <taxon>Eukaryota</taxon>
        <taxon>Metazoa</taxon>
        <taxon>Ecdysozoa</taxon>
        <taxon>Arthropoda</taxon>
        <taxon>Chelicerata</taxon>
        <taxon>Arachnida</taxon>
        <taxon>Araneae</taxon>
        <taxon>Araneomorphae</taxon>
        <taxon>Entelegynae</taxon>
        <taxon>Araneoidea</taxon>
        <taxon>Araneidae</taxon>
        <taxon>Caerostris</taxon>
    </lineage>
</organism>
<dbReference type="Proteomes" id="UP001054945">
    <property type="component" value="Unassembled WGS sequence"/>
</dbReference>
<accession>A0AAV4WCE0</accession>
<evidence type="ECO:0000256" key="1">
    <source>
        <dbReference type="SAM" id="MobiDB-lite"/>
    </source>
</evidence>
<dbReference type="AlphaFoldDB" id="A0AAV4WCE0"/>
<comment type="caution">
    <text evidence="2">The sequence shown here is derived from an EMBL/GenBank/DDBJ whole genome shotgun (WGS) entry which is preliminary data.</text>
</comment>
<keyword evidence="3" id="KW-1185">Reference proteome</keyword>
<reference evidence="2 3" key="1">
    <citation type="submission" date="2021-06" db="EMBL/GenBank/DDBJ databases">
        <title>Caerostris extrusa draft genome.</title>
        <authorList>
            <person name="Kono N."/>
            <person name="Arakawa K."/>
        </authorList>
    </citation>
    <scope>NUCLEOTIDE SEQUENCE [LARGE SCALE GENOMIC DNA]</scope>
</reference>
<protein>
    <submittedName>
        <fullName evidence="2">Uncharacterized protein</fullName>
    </submittedName>
</protein>
<feature type="region of interest" description="Disordered" evidence="1">
    <location>
        <begin position="1"/>
        <end position="20"/>
    </location>
</feature>
<proteinExistence type="predicted"/>
<dbReference type="EMBL" id="BPLR01015866">
    <property type="protein sequence ID" value="GIY79278.1"/>
    <property type="molecule type" value="Genomic_DNA"/>
</dbReference>
<evidence type="ECO:0000313" key="2">
    <source>
        <dbReference type="EMBL" id="GIY79278.1"/>
    </source>
</evidence>
<sequence>MKEQWNRQTITAQSNASPLPGCFSTPPFISLPPPPAIVCLPKRIASTSPPFGSSFQCSNTTPFRHPCLEHLPPEEKYIEGRRKEE</sequence>